<dbReference type="GO" id="GO:0009401">
    <property type="term" value="P:phosphoenolpyruvate-dependent sugar phosphotransferase system"/>
    <property type="evidence" value="ECO:0007669"/>
    <property type="project" value="UniProtKB-KW"/>
</dbReference>
<dbReference type="Gene3D" id="3.40.35.10">
    <property type="entry name" value="Phosphotransferase system, sorbose subfamily IIB component"/>
    <property type="match status" value="1"/>
</dbReference>
<protein>
    <submittedName>
        <fullName evidence="9">PTS sugar transporter subunit IIB</fullName>
    </submittedName>
</protein>
<dbReference type="EMBL" id="DXEM01000015">
    <property type="protein sequence ID" value="HIX67569.1"/>
    <property type="molecule type" value="Genomic_DNA"/>
</dbReference>
<evidence type="ECO:0000256" key="2">
    <source>
        <dbReference type="ARBA" id="ARBA00022448"/>
    </source>
</evidence>
<comment type="caution">
    <text evidence="9">The sequence shown here is derived from an EMBL/GenBank/DDBJ whole genome shotgun (WGS) entry which is preliminary data.</text>
</comment>
<reference evidence="9" key="1">
    <citation type="journal article" date="2021" name="PeerJ">
        <title>Extensive microbial diversity within the chicken gut microbiome revealed by metagenomics and culture.</title>
        <authorList>
            <person name="Gilroy R."/>
            <person name="Ravi A."/>
            <person name="Getino M."/>
            <person name="Pursley I."/>
            <person name="Horton D.L."/>
            <person name="Alikhan N.F."/>
            <person name="Baker D."/>
            <person name="Gharbi K."/>
            <person name="Hall N."/>
            <person name="Watson M."/>
            <person name="Adriaenssens E.M."/>
            <person name="Foster-Nyarko E."/>
            <person name="Jarju S."/>
            <person name="Secka A."/>
            <person name="Antonio M."/>
            <person name="Oren A."/>
            <person name="Chaudhuri R.R."/>
            <person name="La Ragione R."/>
            <person name="Hildebrand F."/>
            <person name="Pallen M.J."/>
        </authorList>
    </citation>
    <scope>NUCLEOTIDE SEQUENCE</scope>
    <source>
        <strain evidence="9">CHK191-13928</strain>
    </source>
</reference>
<organism evidence="9 10">
    <name type="scientific">Candidatus Anaerostipes excrementavium</name>
    <dbReference type="NCBI Taxonomy" id="2838463"/>
    <lineage>
        <taxon>Bacteria</taxon>
        <taxon>Bacillati</taxon>
        <taxon>Bacillota</taxon>
        <taxon>Clostridia</taxon>
        <taxon>Lachnospirales</taxon>
        <taxon>Lachnospiraceae</taxon>
        <taxon>Anaerostipes</taxon>
    </lineage>
</organism>
<sequence>MGNIVLARIDDRLIHGQVMTAWVQHTGGNEIVIADDKVAKDPFLCAVITGAVPKHLKAQAMTLKDAAAYLKEKEDEQERKFIILTKGPDAYLELIQSGVNIQEINLGGMGSRQGRTKLYKNISAGQDERDMFQELTEKNVHIYIQVVPNTEKVELNKVL</sequence>
<evidence type="ECO:0000256" key="7">
    <source>
        <dbReference type="ARBA" id="ARBA00022777"/>
    </source>
</evidence>
<keyword evidence="3" id="KW-0963">Cytoplasm</keyword>
<keyword evidence="5" id="KW-0808">Transferase</keyword>
<dbReference type="GO" id="GO:0005737">
    <property type="term" value="C:cytoplasm"/>
    <property type="evidence" value="ECO:0007669"/>
    <property type="project" value="UniProtKB-SubCell"/>
</dbReference>
<dbReference type="AlphaFoldDB" id="A0A9D1WUQ8"/>
<evidence type="ECO:0000259" key="8">
    <source>
        <dbReference type="PROSITE" id="PS51101"/>
    </source>
</evidence>
<dbReference type="InterPro" id="IPR036667">
    <property type="entry name" value="PTS_IIB_sorbose-sp_sf"/>
</dbReference>
<name>A0A9D1WUQ8_9FIRM</name>
<gene>
    <name evidence="9" type="ORF">H9735_05505</name>
</gene>
<dbReference type="SUPFAM" id="SSF52728">
    <property type="entry name" value="PTS IIb component"/>
    <property type="match status" value="1"/>
</dbReference>
<proteinExistence type="predicted"/>
<evidence type="ECO:0000256" key="6">
    <source>
        <dbReference type="ARBA" id="ARBA00022683"/>
    </source>
</evidence>
<dbReference type="Proteomes" id="UP000886721">
    <property type="component" value="Unassembled WGS sequence"/>
</dbReference>
<evidence type="ECO:0000313" key="9">
    <source>
        <dbReference type="EMBL" id="HIX67569.1"/>
    </source>
</evidence>
<dbReference type="Pfam" id="PF03830">
    <property type="entry name" value="PTSIIB_sorb"/>
    <property type="match status" value="1"/>
</dbReference>
<evidence type="ECO:0000256" key="4">
    <source>
        <dbReference type="ARBA" id="ARBA00022597"/>
    </source>
</evidence>
<reference evidence="9" key="2">
    <citation type="submission" date="2021-04" db="EMBL/GenBank/DDBJ databases">
        <authorList>
            <person name="Gilroy R."/>
        </authorList>
    </citation>
    <scope>NUCLEOTIDE SEQUENCE</scope>
    <source>
        <strain evidence="9">CHK191-13928</strain>
    </source>
</reference>
<keyword evidence="7" id="KW-0418">Kinase</keyword>
<feature type="domain" description="PTS EIIB type-4" evidence="8">
    <location>
        <begin position="1"/>
        <end position="159"/>
    </location>
</feature>
<evidence type="ECO:0000256" key="5">
    <source>
        <dbReference type="ARBA" id="ARBA00022679"/>
    </source>
</evidence>
<dbReference type="InterPro" id="IPR004720">
    <property type="entry name" value="PTS_IIB_sorbose-sp"/>
</dbReference>
<dbReference type="GO" id="GO:0008982">
    <property type="term" value="F:protein-N(PI)-phosphohistidine-sugar phosphotransferase activity"/>
    <property type="evidence" value="ECO:0007669"/>
    <property type="project" value="InterPro"/>
</dbReference>
<evidence type="ECO:0000256" key="1">
    <source>
        <dbReference type="ARBA" id="ARBA00004496"/>
    </source>
</evidence>
<keyword evidence="2" id="KW-0813">Transport</keyword>
<keyword evidence="6" id="KW-0598">Phosphotransferase system</keyword>
<evidence type="ECO:0000256" key="3">
    <source>
        <dbReference type="ARBA" id="ARBA00022490"/>
    </source>
</evidence>
<evidence type="ECO:0000313" key="10">
    <source>
        <dbReference type="Proteomes" id="UP000886721"/>
    </source>
</evidence>
<keyword evidence="4 9" id="KW-0762">Sugar transport</keyword>
<accession>A0A9D1WUQ8</accession>
<dbReference type="GO" id="GO:0016301">
    <property type="term" value="F:kinase activity"/>
    <property type="evidence" value="ECO:0007669"/>
    <property type="project" value="UniProtKB-KW"/>
</dbReference>
<dbReference type="PROSITE" id="PS51101">
    <property type="entry name" value="PTS_EIIB_TYPE_4"/>
    <property type="match status" value="1"/>
</dbReference>
<comment type="subcellular location">
    <subcellularLocation>
        <location evidence="1">Cytoplasm</location>
    </subcellularLocation>
</comment>